<dbReference type="InterPro" id="IPR006311">
    <property type="entry name" value="TAT_signal"/>
</dbReference>
<name>A0ABS5TDN3_9ACTN</name>
<keyword evidence="3" id="KW-1185">Reference proteome</keyword>
<proteinExistence type="predicted"/>
<evidence type="ECO:0000256" key="1">
    <source>
        <dbReference type="SAM" id="SignalP"/>
    </source>
</evidence>
<organism evidence="2 3">
    <name type="scientific">Kineosporia corallincola</name>
    <dbReference type="NCBI Taxonomy" id="2835133"/>
    <lineage>
        <taxon>Bacteria</taxon>
        <taxon>Bacillati</taxon>
        <taxon>Actinomycetota</taxon>
        <taxon>Actinomycetes</taxon>
        <taxon>Kineosporiales</taxon>
        <taxon>Kineosporiaceae</taxon>
        <taxon>Kineosporia</taxon>
    </lineage>
</organism>
<dbReference type="RefSeq" id="WP_214155432.1">
    <property type="nucleotide sequence ID" value="NZ_JAHBAY010000003.1"/>
</dbReference>
<feature type="signal peptide" evidence="1">
    <location>
        <begin position="1"/>
        <end position="27"/>
    </location>
</feature>
<comment type="caution">
    <text evidence="2">The sequence shown here is derived from an EMBL/GenBank/DDBJ whole genome shotgun (WGS) entry which is preliminary data.</text>
</comment>
<reference evidence="2 3" key="1">
    <citation type="submission" date="2021-05" db="EMBL/GenBank/DDBJ databases">
        <title>Kineosporia and Streptomyces sp. nov. two new marine actinobacteria isolated from Coral.</title>
        <authorList>
            <person name="Buangrab K."/>
            <person name="Sutthacheep M."/>
            <person name="Yeemin T."/>
            <person name="Harunari E."/>
            <person name="Igarashi Y."/>
            <person name="Kanchanasin P."/>
            <person name="Tanasupawat S."/>
            <person name="Phongsopitanun W."/>
        </authorList>
    </citation>
    <scope>NUCLEOTIDE SEQUENCE [LARGE SCALE GENOMIC DNA]</scope>
    <source>
        <strain evidence="2 3">J2-2</strain>
    </source>
</reference>
<dbReference type="SUPFAM" id="SSF53850">
    <property type="entry name" value="Periplasmic binding protein-like II"/>
    <property type="match status" value="1"/>
</dbReference>
<keyword evidence="1" id="KW-0732">Signal</keyword>
<evidence type="ECO:0000313" key="3">
    <source>
        <dbReference type="Proteomes" id="UP001197247"/>
    </source>
</evidence>
<dbReference type="PROSITE" id="PS51257">
    <property type="entry name" value="PROKAR_LIPOPROTEIN"/>
    <property type="match status" value="1"/>
</dbReference>
<protein>
    <submittedName>
        <fullName evidence="2">ABC transporter substrate-binding protein</fullName>
    </submittedName>
</protein>
<dbReference type="EMBL" id="JAHBAY010000003">
    <property type="protein sequence ID" value="MBT0769146.1"/>
    <property type="molecule type" value="Genomic_DNA"/>
</dbReference>
<dbReference type="PROSITE" id="PS51318">
    <property type="entry name" value="TAT"/>
    <property type="match status" value="1"/>
</dbReference>
<feature type="chain" id="PRO_5046818085" evidence="1">
    <location>
        <begin position="28"/>
        <end position="435"/>
    </location>
</feature>
<evidence type="ECO:0000313" key="2">
    <source>
        <dbReference type="EMBL" id="MBT0769146.1"/>
    </source>
</evidence>
<sequence>MNIVSRRAVLAAITAGAAGVLTGCAQAPSSAGSAGASFSPSSDLAAPGDSIPQVTIKGAFTPYGDELLGVAGIDRGYYEAVGLTVSPEPYGAQLDLLMNLTPLVNGQVDLGAGYVPTVANQIDTVKNVVGFCISDVSYTYRIVAPTGKYTTVAREMTAGKTFTEALTTVMAQLKGERLICVESGSPLFRNAVAEAAGLDLEKDVTIEFLSSPDMVKAGFAGRAEFLSPSSAVHIVQLQQDGWEPLVDLRQVIDNLPAEQTLPLRFTYSGLVTTTDYAQDNFETLLRFTSVIYRLIDEMQADSEATAATFVDYVNSYTGTDLTAAELAGTFDNIYSLRGFDEATAFYTDSDDPFFYETVATANLAVLAGQGVIDEGHTPDELSIAGKVYAALVRYRQEADKALASAPAGDLKTRAQAQYDARNYLDAYRFAAAAQN</sequence>
<dbReference type="Proteomes" id="UP001197247">
    <property type="component" value="Unassembled WGS sequence"/>
</dbReference>
<dbReference type="Gene3D" id="3.40.190.10">
    <property type="entry name" value="Periplasmic binding protein-like II"/>
    <property type="match status" value="2"/>
</dbReference>
<gene>
    <name evidence="2" type="ORF">KIH74_09465</name>
</gene>
<accession>A0ABS5TDN3</accession>